<sequence>MQYARLGRSAQHCRNNRTCCPLTNICENFADSNLNGQQWKSCNGKQQCEITVLRNDCSNSSESYDTDYELVTYHCYNKSMAVTTSHTATATVAMTTDTVSSYVPPSRNNSTGTANSQANVGLIAGLATAACVIVIAAVLVVLVYRRRQRRPATLLTQDTQPTSSLKKAAHSNQSEPGTSPFDTIPEDIVTHPPGDTHVYYNTRQTMTPPVAEHVYQTEQSGMRGAKKKLPNNLQMSPDVPLDELYSKPNKQRKPRNDLEIKNIYAEVKPRNTEQQVDSRETPGDDDVIMVENDLYS</sequence>
<dbReference type="Proteomes" id="UP001209878">
    <property type="component" value="Unassembled WGS sequence"/>
</dbReference>
<feature type="region of interest" description="Disordered" evidence="1">
    <location>
        <begin position="154"/>
        <end position="191"/>
    </location>
</feature>
<organism evidence="3 4">
    <name type="scientific">Ridgeia piscesae</name>
    <name type="common">Tubeworm</name>
    <dbReference type="NCBI Taxonomy" id="27915"/>
    <lineage>
        <taxon>Eukaryota</taxon>
        <taxon>Metazoa</taxon>
        <taxon>Spiralia</taxon>
        <taxon>Lophotrochozoa</taxon>
        <taxon>Annelida</taxon>
        <taxon>Polychaeta</taxon>
        <taxon>Sedentaria</taxon>
        <taxon>Canalipalpata</taxon>
        <taxon>Sabellida</taxon>
        <taxon>Siboglinidae</taxon>
        <taxon>Ridgeia</taxon>
    </lineage>
</organism>
<keyword evidence="4" id="KW-1185">Reference proteome</keyword>
<evidence type="ECO:0000313" key="3">
    <source>
        <dbReference type="EMBL" id="KAK2187059.1"/>
    </source>
</evidence>
<dbReference type="EMBL" id="JAODUO010000180">
    <property type="protein sequence ID" value="KAK2187059.1"/>
    <property type="molecule type" value="Genomic_DNA"/>
</dbReference>
<feature type="compositionally biased region" description="Basic and acidic residues" evidence="1">
    <location>
        <begin position="267"/>
        <end position="282"/>
    </location>
</feature>
<evidence type="ECO:0000313" key="4">
    <source>
        <dbReference type="Proteomes" id="UP001209878"/>
    </source>
</evidence>
<keyword evidence="2" id="KW-0812">Transmembrane</keyword>
<feature type="compositionally biased region" description="Polar residues" evidence="1">
    <location>
        <begin position="154"/>
        <end position="181"/>
    </location>
</feature>
<proteinExistence type="predicted"/>
<evidence type="ECO:0000256" key="1">
    <source>
        <dbReference type="SAM" id="MobiDB-lite"/>
    </source>
</evidence>
<feature type="transmembrane region" description="Helical" evidence="2">
    <location>
        <begin position="120"/>
        <end position="144"/>
    </location>
</feature>
<feature type="region of interest" description="Disordered" evidence="1">
    <location>
        <begin position="222"/>
        <end position="296"/>
    </location>
</feature>
<dbReference type="CDD" id="cd22823">
    <property type="entry name" value="Gal_Rha_Lectin"/>
    <property type="match status" value="1"/>
</dbReference>
<accession>A0AAD9P2V8</accession>
<gene>
    <name evidence="3" type="ORF">NP493_180g07019</name>
</gene>
<keyword evidence="2" id="KW-0472">Membrane</keyword>
<keyword evidence="2" id="KW-1133">Transmembrane helix</keyword>
<evidence type="ECO:0000256" key="2">
    <source>
        <dbReference type="SAM" id="Phobius"/>
    </source>
</evidence>
<protein>
    <submittedName>
        <fullName evidence="3">Uncharacterized protein</fullName>
    </submittedName>
</protein>
<dbReference type="AlphaFoldDB" id="A0AAD9P2V8"/>
<comment type="caution">
    <text evidence="3">The sequence shown here is derived from an EMBL/GenBank/DDBJ whole genome shotgun (WGS) entry which is preliminary data.</text>
</comment>
<reference evidence="3" key="1">
    <citation type="journal article" date="2023" name="Mol. Biol. Evol.">
        <title>Third-Generation Sequencing Reveals the Adaptive Role of the Epigenome in Three Deep-Sea Polychaetes.</title>
        <authorList>
            <person name="Perez M."/>
            <person name="Aroh O."/>
            <person name="Sun Y."/>
            <person name="Lan Y."/>
            <person name="Juniper S.K."/>
            <person name="Young C.R."/>
            <person name="Angers B."/>
            <person name="Qian P.Y."/>
        </authorList>
    </citation>
    <scope>NUCLEOTIDE SEQUENCE</scope>
    <source>
        <strain evidence="3">R07B-5</strain>
    </source>
</reference>
<name>A0AAD9P2V8_RIDPI</name>